<dbReference type="GO" id="GO:0005925">
    <property type="term" value="C:focal adhesion"/>
    <property type="evidence" value="ECO:0007669"/>
    <property type="project" value="TreeGrafter"/>
</dbReference>
<dbReference type="Gene3D" id="1.10.510.10">
    <property type="entry name" value="Transferase(Phosphotransferase) domain 1"/>
    <property type="match status" value="1"/>
</dbReference>
<dbReference type="GO" id="GO:0007160">
    <property type="term" value="P:cell-matrix adhesion"/>
    <property type="evidence" value="ECO:0007669"/>
    <property type="project" value="TreeGrafter"/>
</dbReference>
<evidence type="ECO:0000256" key="2">
    <source>
        <dbReference type="PROSITE-ProRule" id="PRU00023"/>
    </source>
</evidence>
<dbReference type="GO" id="GO:0004674">
    <property type="term" value="F:protein serine/threonine kinase activity"/>
    <property type="evidence" value="ECO:0007669"/>
    <property type="project" value="TreeGrafter"/>
</dbReference>
<dbReference type="PROSITE" id="PS50011">
    <property type="entry name" value="PROTEIN_KINASE_DOM"/>
    <property type="match status" value="1"/>
</dbReference>
<accession>A0A8D2QDT4</accession>
<dbReference type="PANTHER" id="PTHR44329">
    <property type="entry name" value="SERINE/THREONINE-PROTEIN KINASE TNNI3K-RELATED"/>
    <property type="match status" value="1"/>
</dbReference>
<dbReference type="Pfam" id="PF07714">
    <property type="entry name" value="PK_Tyr_Ser-Thr"/>
    <property type="match status" value="1"/>
</dbReference>
<dbReference type="SMART" id="SM00219">
    <property type="entry name" value="TyrKc"/>
    <property type="match status" value="1"/>
</dbReference>
<comment type="similarity">
    <text evidence="1">Belongs to the protein kinase superfamily. TKL Ser/Thr protein kinase family.</text>
</comment>
<dbReference type="InterPro" id="IPR001245">
    <property type="entry name" value="Ser-Thr/Tyr_kinase_cat_dom"/>
</dbReference>
<proteinExistence type="inferred from homology"/>
<evidence type="ECO:0000313" key="5">
    <source>
        <dbReference type="Proteomes" id="UP000694413"/>
    </source>
</evidence>
<gene>
    <name evidence="4" type="primary">LOC102063161</name>
</gene>
<dbReference type="PROSITE" id="PS50088">
    <property type="entry name" value="ANK_REPEAT"/>
    <property type="match status" value="1"/>
</dbReference>
<dbReference type="InterPro" id="IPR011009">
    <property type="entry name" value="Kinase-like_dom_sf"/>
</dbReference>
<dbReference type="Ensembl" id="ENSZALT00000013111.1">
    <property type="protein sequence ID" value="ENSZALP00000009367.1"/>
    <property type="gene ID" value="ENSZALG00000008082.1"/>
</dbReference>
<dbReference type="Proteomes" id="UP000694413">
    <property type="component" value="Unassembled WGS sequence"/>
</dbReference>
<dbReference type="GO" id="GO:0004713">
    <property type="term" value="F:protein tyrosine kinase activity"/>
    <property type="evidence" value="ECO:0007669"/>
    <property type="project" value="InterPro"/>
</dbReference>
<dbReference type="GO" id="GO:0001725">
    <property type="term" value="C:stress fiber"/>
    <property type="evidence" value="ECO:0007669"/>
    <property type="project" value="TreeGrafter"/>
</dbReference>
<reference evidence="4" key="1">
    <citation type="submission" date="2025-08" db="UniProtKB">
        <authorList>
            <consortium name="Ensembl"/>
        </authorList>
    </citation>
    <scope>IDENTIFICATION</scope>
</reference>
<dbReference type="FunFam" id="3.30.200.20:FF:000245">
    <property type="entry name" value="Integrin-linked protein kinase"/>
    <property type="match status" value="1"/>
</dbReference>
<dbReference type="GO" id="GO:0005524">
    <property type="term" value="F:ATP binding"/>
    <property type="evidence" value="ECO:0007669"/>
    <property type="project" value="InterPro"/>
</dbReference>
<dbReference type="AlphaFoldDB" id="A0A8D2QDT4"/>
<evidence type="ECO:0000259" key="3">
    <source>
        <dbReference type="PROSITE" id="PS50011"/>
    </source>
</evidence>
<dbReference type="SUPFAM" id="SSF48403">
    <property type="entry name" value="Ankyrin repeat"/>
    <property type="match status" value="1"/>
</dbReference>
<protein>
    <recommendedName>
        <fullName evidence="3">Protein kinase domain-containing protein</fullName>
    </recommendedName>
</protein>
<evidence type="ECO:0000313" key="4">
    <source>
        <dbReference type="Ensembl" id="ENSZALP00000009367.1"/>
    </source>
</evidence>
<dbReference type="Gene3D" id="1.25.40.20">
    <property type="entry name" value="Ankyrin repeat-containing domain"/>
    <property type="match status" value="1"/>
</dbReference>
<dbReference type="InterPro" id="IPR000719">
    <property type="entry name" value="Prot_kinase_dom"/>
</dbReference>
<dbReference type="PANTHER" id="PTHR44329:SF57">
    <property type="entry name" value="INTEGRIN-LINKED PROTEIN KINASE"/>
    <property type="match status" value="1"/>
</dbReference>
<dbReference type="GO" id="GO:0034446">
    <property type="term" value="P:substrate adhesion-dependent cell spreading"/>
    <property type="evidence" value="ECO:0007669"/>
    <property type="project" value="TreeGrafter"/>
</dbReference>
<organism evidence="4 5">
    <name type="scientific">Zonotrichia albicollis</name>
    <name type="common">White-throated sparrow</name>
    <name type="synonym">Fringilla albicollis</name>
    <dbReference type="NCBI Taxonomy" id="44394"/>
    <lineage>
        <taxon>Eukaryota</taxon>
        <taxon>Metazoa</taxon>
        <taxon>Chordata</taxon>
        <taxon>Craniata</taxon>
        <taxon>Vertebrata</taxon>
        <taxon>Euteleostomi</taxon>
        <taxon>Archelosauria</taxon>
        <taxon>Archosauria</taxon>
        <taxon>Dinosauria</taxon>
        <taxon>Saurischia</taxon>
        <taxon>Theropoda</taxon>
        <taxon>Coelurosauria</taxon>
        <taxon>Aves</taxon>
        <taxon>Neognathae</taxon>
        <taxon>Neoaves</taxon>
        <taxon>Telluraves</taxon>
        <taxon>Australaves</taxon>
        <taxon>Passeriformes</taxon>
        <taxon>Passerellidae</taxon>
        <taxon>Zonotrichia</taxon>
    </lineage>
</organism>
<dbReference type="InterPro" id="IPR020635">
    <property type="entry name" value="Tyr_kinase_cat_dom"/>
</dbReference>
<dbReference type="InterPro" id="IPR036770">
    <property type="entry name" value="Ankyrin_rpt-contain_sf"/>
</dbReference>
<reference evidence="4" key="2">
    <citation type="submission" date="2025-09" db="UniProtKB">
        <authorList>
            <consortium name="Ensembl"/>
        </authorList>
    </citation>
    <scope>IDENTIFICATION</scope>
</reference>
<dbReference type="Gene3D" id="3.30.200.20">
    <property type="entry name" value="Phosphorylase Kinase, domain 1"/>
    <property type="match status" value="1"/>
</dbReference>
<evidence type="ECO:0000256" key="1">
    <source>
        <dbReference type="ARBA" id="ARBA00005843"/>
    </source>
</evidence>
<dbReference type="SUPFAM" id="SSF56112">
    <property type="entry name" value="Protein kinase-like (PK-like)"/>
    <property type="match status" value="1"/>
</dbReference>
<keyword evidence="2" id="KW-0040">ANK repeat</keyword>
<feature type="domain" description="Protein kinase" evidence="3">
    <location>
        <begin position="155"/>
        <end position="371"/>
    </location>
</feature>
<keyword evidence="5" id="KW-1185">Reference proteome</keyword>
<dbReference type="InterPro" id="IPR051681">
    <property type="entry name" value="Ser/Thr_Kinases-Pseudokinases"/>
</dbReference>
<name>A0A8D2QDT4_ZONAL</name>
<feature type="repeat" description="ANK" evidence="2">
    <location>
        <begin position="56"/>
        <end position="88"/>
    </location>
</feature>
<dbReference type="PROSITE" id="PS50297">
    <property type="entry name" value="ANK_REP_REGION"/>
    <property type="match status" value="1"/>
</dbReference>
<sequence>GVCKNVLPLHPPRGMRAVLSSQGHCLGSQGQSWAHRPVLCPQLMQFKADINAVNEHGNTPLHYACFWGHEQVAEVSGSLGQDATARDPERYEGLSGPHSLGCHPPHPPPSAERAEKLGQSLTKIPYKDTFWKGTTRTRPRNGTLNKLAGIDFKQLSLSHKLNENQSGELWKGRWQGNDIVIKMLRIRDWTTRKSRDFNEEYPKLRIFSHPNVLPVLGACQAPPAPHPIVISHWMPYGSLYNVLHEGTNFVVDQMQAVKFAFDIARGMAFLHTLEPLIPRHHLNSRSVMVSQHDCPGRQSCDRAWGRPDAQRPTVAVREHAGLCGFLGHHLPPVLTENMLGYVAFWGHLPPVPLQLQAACRAEGHSSHPHCC</sequence>
<dbReference type="Pfam" id="PF13637">
    <property type="entry name" value="Ank_4"/>
    <property type="match status" value="1"/>
</dbReference>
<dbReference type="InterPro" id="IPR002110">
    <property type="entry name" value="Ankyrin_rpt"/>
</dbReference>
<dbReference type="GO" id="GO:0007229">
    <property type="term" value="P:integrin-mediated signaling pathway"/>
    <property type="evidence" value="ECO:0007669"/>
    <property type="project" value="TreeGrafter"/>
</dbReference>